<gene>
    <name evidence="1" type="ORF">SAMN04489726_5342</name>
</gene>
<protein>
    <submittedName>
        <fullName evidence="1">Uncharacterized protein</fullName>
    </submittedName>
</protein>
<name>A0A1G9Z7P2_ALLAB</name>
<keyword evidence="2" id="KW-1185">Reference proteome</keyword>
<dbReference type="STRING" id="211114.SAMN04489726_5342"/>
<accession>A0A1G9Z7P2</accession>
<reference evidence="1 2" key="1">
    <citation type="submission" date="2016-10" db="EMBL/GenBank/DDBJ databases">
        <authorList>
            <person name="de Groot N.N."/>
        </authorList>
    </citation>
    <scope>NUCLEOTIDE SEQUENCE [LARGE SCALE GENOMIC DNA]</scope>
    <source>
        <strain evidence="1 2">DSM 44149</strain>
    </source>
</reference>
<organism evidence="1 2">
    <name type="scientific">Allokutzneria albata</name>
    <name type="common">Kibdelosporangium albatum</name>
    <dbReference type="NCBI Taxonomy" id="211114"/>
    <lineage>
        <taxon>Bacteria</taxon>
        <taxon>Bacillati</taxon>
        <taxon>Actinomycetota</taxon>
        <taxon>Actinomycetes</taxon>
        <taxon>Pseudonocardiales</taxon>
        <taxon>Pseudonocardiaceae</taxon>
        <taxon>Allokutzneria</taxon>
    </lineage>
</organism>
<sequence length="48" mass="4792">MTNRANPALLLGALAVALLAVVGAGLALGTVDTQPSKAELHAGQPDRK</sequence>
<proteinExistence type="predicted"/>
<dbReference type="AlphaFoldDB" id="A0A1G9Z7P2"/>
<evidence type="ECO:0000313" key="1">
    <source>
        <dbReference type="EMBL" id="SDN17608.1"/>
    </source>
</evidence>
<dbReference type="RefSeq" id="WP_156050501.1">
    <property type="nucleotide sequence ID" value="NZ_JOEF01000002.1"/>
</dbReference>
<evidence type="ECO:0000313" key="2">
    <source>
        <dbReference type="Proteomes" id="UP000183376"/>
    </source>
</evidence>
<dbReference type="Proteomes" id="UP000183376">
    <property type="component" value="Chromosome I"/>
</dbReference>
<dbReference type="EMBL" id="LT629701">
    <property type="protein sequence ID" value="SDN17608.1"/>
    <property type="molecule type" value="Genomic_DNA"/>
</dbReference>